<accession>G9ZQY3</accession>
<reference evidence="1 2" key="1">
    <citation type="submission" date="2011-09" db="EMBL/GenBank/DDBJ databases">
        <authorList>
            <person name="Weinstock G."/>
            <person name="Sodergren E."/>
            <person name="Clifton S."/>
            <person name="Fulton L."/>
            <person name="Fulton B."/>
            <person name="Courtney L."/>
            <person name="Fronick C."/>
            <person name="Harrison M."/>
            <person name="Strong C."/>
            <person name="Farmer C."/>
            <person name="Delahaunty K."/>
            <person name="Markovic C."/>
            <person name="Hall O."/>
            <person name="Minx P."/>
            <person name="Tomlinson C."/>
            <person name="Mitreva M."/>
            <person name="Hou S."/>
            <person name="Chen J."/>
            <person name="Wollam A."/>
            <person name="Pepin K.H."/>
            <person name="Johnson M."/>
            <person name="Bhonagiri V."/>
            <person name="Zhang X."/>
            <person name="Suruliraj S."/>
            <person name="Warren W."/>
            <person name="Chinwalla A."/>
            <person name="Mardis E.R."/>
            <person name="Wilson R.K."/>
        </authorList>
    </citation>
    <scope>NUCLEOTIDE SEQUENCE [LARGE SCALE GENOMIC DNA]</scope>
    <source>
        <strain evidence="1 2">F0439</strain>
    </source>
</reference>
<dbReference type="EMBL" id="AGEY01000152">
    <property type="protein sequence ID" value="EHL97085.1"/>
    <property type="molecule type" value="Genomic_DNA"/>
</dbReference>
<protein>
    <submittedName>
        <fullName evidence="1">Uncharacterized protein</fullName>
    </submittedName>
</protein>
<sequence>MSVLFKKFALPQYVKRFHMVLCQFQYGFKGLLFLKICVILNQYSQDE</sequence>
<proteinExistence type="predicted"/>
<dbReference type="AlphaFoldDB" id="G9ZQY3"/>
<keyword evidence="2" id="KW-1185">Reference proteome</keyword>
<organism evidence="1 2">
    <name type="scientific">Lentilactobacillus parafarraginis F0439</name>
    <dbReference type="NCBI Taxonomy" id="797515"/>
    <lineage>
        <taxon>Bacteria</taxon>
        <taxon>Bacillati</taxon>
        <taxon>Bacillota</taxon>
        <taxon>Bacilli</taxon>
        <taxon>Lactobacillales</taxon>
        <taxon>Lactobacillaceae</taxon>
        <taxon>Lentilactobacillus</taxon>
    </lineage>
</organism>
<dbReference type="Proteomes" id="UP000004625">
    <property type="component" value="Unassembled WGS sequence"/>
</dbReference>
<dbReference type="HOGENOM" id="CLU_3169528_0_0_9"/>
<evidence type="ECO:0000313" key="2">
    <source>
        <dbReference type="Proteomes" id="UP000004625"/>
    </source>
</evidence>
<dbReference type="STRING" id="797515.HMPREF9103_02141"/>
<comment type="caution">
    <text evidence="1">The sequence shown here is derived from an EMBL/GenBank/DDBJ whole genome shotgun (WGS) entry which is preliminary data.</text>
</comment>
<evidence type="ECO:0000313" key="1">
    <source>
        <dbReference type="EMBL" id="EHL97085.1"/>
    </source>
</evidence>
<name>G9ZQY3_9LACO</name>
<gene>
    <name evidence="1" type="ORF">HMPREF9103_02141</name>
</gene>